<evidence type="ECO:0000256" key="5">
    <source>
        <dbReference type="ARBA" id="ARBA00022787"/>
    </source>
</evidence>
<evidence type="ECO:0000256" key="9">
    <source>
        <dbReference type="ARBA" id="ARBA00023136"/>
    </source>
</evidence>
<proteinExistence type="inferred from homology"/>
<dbReference type="PRINTS" id="PR00351">
    <property type="entry name" value="OM20RECEPTOR"/>
</dbReference>
<evidence type="ECO:0000313" key="12">
    <source>
        <dbReference type="Proteomes" id="UP000095281"/>
    </source>
</evidence>
<dbReference type="Gene3D" id="1.20.960.10">
    <property type="entry name" value="Mitochondrial outer membrane translocase complex, subunit Tom20 domain"/>
    <property type="match status" value="1"/>
</dbReference>
<dbReference type="PANTHER" id="PTHR12430:SF0">
    <property type="entry name" value="TRANSLOCASE OF OUTER MITOCHONDRIAL MEMBRANE 20"/>
    <property type="match status" value="1"/>
</dbReference>
<organism evidence="12 13">
    <name type="scientific">Meloidogyne hapla</name>
    <name type="common">Root-knot nematode worm</name>
    <dbReference type="NCBI Taxonomy" id="6305"/>
    <lineage>
        <taxon>Eukaryota</taxon>
        <taxon>Metazoa</taxon>
        <taxon>Ecdysozoa</taxon>
        <taxon>Nematoda</taxon>
        <taxon>Chromadorea</taxon>
        <taxon>Rhabditida</taxon>
        <taxon>Tylenchina</taxon>
        <taxon>Tylenchomorpha</taxon>
        <taxon>Tylenchoidea</taxon>
        <taxon>Meloidogynidae</taxon>
        <taxon>Meloidogyninae</taxon>
        <taxon>Meloidogyne</taxon>
    </lineage>
</organism>
<evidence type="ECO:0000256" key="6">
    <source>
        <dbReference type="ARBA" id="ARBA00022927"/>
    </source>
</evidence>
<feature type="region of interest" description="Disordered" evidence="10">
    <location>
        <begin position="152"/>
        <end position="178"/>
    </location>
</feature>
<name>A0A1I8B7E8_MELHA</name>
<dbReference type="InterPro" id="IPR023392">
    <property type="entry name" value="Tom20_dom_sf"/>
</dbReference>
<dbReference type="WBParaSite" id="MhA1_Contig1534.frz3.gene15">
    <property type="protein sequence ID" value="MhA1_Contig1534.frz3.gene15"/>
    <property type="gene ID" value="MhA1_Contig1534.frz3.gene15"/>
</dbReference>
<dbReference type="SUPFAM" id="SSF47157">
    <property type="entry name" value="Mitochondrial import receptor subunit Tom20"/>
    <property type="match status" value="1"/>
</dbReference>
<keyword evidence="5" id="KW-1000">Mitochondrion outer membrane</keyword>
<evidence type="ECO:0000313" key="13">
    <source>
        <dbReference type="WBParaSite" id="MhA1_Contig1534.frz3.gene15"/>
    </source>
</evidence>
<keyword evidence="12" id="KW-1185">Reference proteome</keyword>
<keyword evidence="3" id="KW-0813">Transport</keyword>
<evidence type="ECO:0000256" key="4">
    <source>
        <dbReference type="ARBA" id="ARBA00022692"/>
    </source>
</evidence>
<dbReference type="GO" id="GO:0030150">
    <property type="term" value="P:protein import into mitochondrial matrix"/>
    <property type="evidence" value="ECO:0007669"/>
    <property type="project" value="TreeGrafter"/>
</dbReference>
<dbReference type="InterPro" id="IPR002056">
    <property type="entry name" value="MAS20"/>
</dbReference>
<reference evidence="13" key="1">
    <citation type="submission" date="2016-11" db="UniProtKB">
        <authorList>
            <consortium name="WormBaseParasite"/>
        </authorList>
    </citation>
    <scope>IDENTIFICATION</scope>
</reference>
<dbReference type="PANTHER" id="PTHR12430">
    <property type="entry name" value="MITOCHONDRIAL IMPORT RECEPTOR SUBUNIT TOM20"/>
    <property type="match status" value="1"/>
</dbReference>
<dbReference type="GO" id="GO:0006605">
    <property type="term" value="P:protein targeting"/>
    <property type="evidence" value="ECO:0007669"/>
    <property type="project" value="InterPro"/>
</dbReference>
<dbReference type="GO" id="GO:0030943">
    <property type="term" value="F:mitochondrion targeting sequence binding"/>
    <property type="evidence" value="ECO:0007669"/>
    <property type="project" value="TreeGrafter"/>
</dbReference>
<dbReference type="GO" id="GO:0008320">
    <property type="term" value="F:protein transmembrane transporter activity"/>
    <property type="evidence" value="ECO:0007669"/>
    <property type="project" value="TreeGrafter"/>
</dbReference>
<evidence type="ECO:0000256" key="1">
    <source>
        <dbReference type="ARBA" id="ARBA00004572"/>
    </source>
</evidence>
<evidence type="ECO:0000256" key="7">
    <source>
        <dbReference type="ARBA" id="ARBA00022989"/>
    </source>
</evidence>
<comment type="subcellular location">
    <subcellularLocation>
        <location evidence="1">Mitochondrion outer membrane</location>
        <topology evidence="1">Single-pass membrane protein</topology>
    </subcellularLocation>
</comment>
<keyword evidence="9 11" id="KW-0472">Membrane</keyword>
<keyword evidence="4 11" id="KW-0812">Transmembrane</keyword>
<accession>A0A1I8B7E8</accession>
<keyword evidence="7 11" id="KW-1133">Transmembrane helix</keyword>
<evidence type="ECO:0000256" key="8">
    <source>
        <dbReference type="ARBA" id="ARBA00023128"/>
    </source>
</evidence>
<dbReference type="GO" id="GO:0005742">
    <property type="term" value="C:mitochondrial outer membrane translocase complex"/>
    <property type="evidence" value="ECO:0007669"/>
    <property type="project" value="InterPro"/>
</dbReference>
<protein>
    <submittedName>
        <fullName evidence="13">Receptor expression-enhancing protein</fullName>
    </submittedName>
</protein>
<feature type="compositionally biased region" description="Basic and acidic residues" evidence="10">
    <location>
        <begin position="152"/>
        <end position="173"/>
    </location>
</feature>
<dbReference type="AlphaFoldDB" id="A0A1I8B7E8"/>
<dbReference type="OMA" id="AILLCKQ"/>
<evidence type="ECO:0000256" key="3">
    <source>
        <dbReference type="ARBA" id="ARBA00022448"/>
    </source>
</evidence>
<dbReference type="GO" id="GO:0006886">
    <property type="term" value="P:intracellular protein transport"/>
    <property type="evidence" value="ECO:0007669"/>
    <property type="project" value="InterPro"/>
</dbReference>
<feature type="transmembrane region" description="Helical" evidence="11">
    <location>
        <begin position="12"/>
        <end position="29"/>
    </location>
</feature>
<keyword evidence="8" id="KW-0496">Mitochondrion</keyword>
<dbReference type="Pfam" id="PF02064">
    <property type="entry name" value="MAS20"/>
    <property type="match status" value="1"/>
</dbReference>
<evidence type="ECO:0000256" key="2">
    <source>
        <dbReference type="ARBA" id="ARBA00005792"/>
    </source>
</evidence>
<dbReference type="Proteomes" id="UP000095281">
    <property type="component" value="Unplaced"/>
</dbReference>
<comment type="similarity">
    <text evidence="2">Belongs to the Tom20 family.</text>
</comment>
<dbReference type="GO" id="GO:0016031">
    <property type="term" value="P:tRNA import into mitochondrion"/>
    <property type="evidence" value="ECO:0007669"/>
    <property type="project" value="TreeGrafter"/>
</dbReference>
<evidence type="ECO:0000256" key="11">
    <source>
        <dbReference type="SAM" id="Phobius"/>
    </source>
</evidence>
<keyword evidence="6" id="KW-0653">Protein transport</keyword>
<evidence type="ECO:0000256" key="10">
    <source>
        <dbReference type="SAM" id="MobiDB-lite"/>
    </source>
</evidence>
<sequence length="194" mass="22043">MVLLSCLPSTWPKVLLAGGVAFIGYAIYFDRKRRLDPCYKQKIRQNRKRKQDALNCNLSSTDFPDPKNAIESEQFFFKSISLGEELLQSGYLIFWRIFITGYLGNIVEGMFHLSNAVVACRQPTELMAIFRQSIPPEHYLLLGKSIPAAKERQKASLERRSGQSGVRIEEVKSDSSTSADADKKLFMLVDEDLE</sequence>